<dbReference type="InterPro" id="IPR050151">
    <property type="entry name" value="Class-I_Pyr_Nuc-Dis_Oxidored"/>
</dbReference>
<evidence type="ECO:0000259" key="15">
    <source>
        <dbReference type="Pfam" id="PF07992"/>
    </source>
</evidence>
<accession>A0A7C3UPZ6</accession>
<evidence type="ECO:0000256" key="4">
    <source>
        <dbReference type="ARBA" id="ARBA00022827"/>
    </source>
</evidence>
<dbReference type="SUPFAM" id="SSF51905">
    <property type="entry name" value="FAD/NAD(P)-binding domain"/>
    <property type="match status" value="1"/>
</dbReference>
<comment type="cofactor">
    <cofactor evidence="11 13">
        <name>FAD</name>
        <dbReference type="ChEBI" id="CHEBI:57692"/>
    </cofactor>
    <text evidence="11 13">Binds 1 FAD per subunit.</text>
</comment>
<feature type="domain" description="FAD/NAD(P)-binding" evidence="15">
    <location>
        <begin position="3"/>
        <end position="324"/>
    </location>
</feature>
<dbReference type="PIRSF" id="PIRSF000350">
    <property type="entry name" value="Mercury_reductase_MerA"/>
    <property type="match status" value="1"/>
</dbReference>
<dbReference type="InterPro" id="IPR012999">
    <property type="entry name" value="Pyr_OxRdtase_I_AS"/>
</dbReference>
<evidence type="ECO:0000256" key="7">
    <source>
        <dbReference type="ARBA" id="ARBA00023157"/>
    </source>
</evidence>
<dbReference type="SUPFAM" id="SSF55424">
    <property type="entry name" value="FAD/NAD-linked reductases, dimerisation (C-terminal) domain"/>
    <property type="match status" value="1"/>
</dbReference>
<feature type="domain" description="Pyridine nucleotide-disulphide oxidoreductase dimerisation" evidence="14">
    <location>
        <begin position="344"/>
        <end position="450"/>
    </location>
</feature>
<dbReference type="EMBL" id="DTMQ01000036">
    <property type="protein sequence ID" value="HGE99444.1"/>
    <property type="molecule type" value="Genomic_DNA"/>
</dbReference>
<dbReference type="Pfam" id="PF02852">
    <property type="entry name" value="Pyr_redox_dim"/>
    <property type="match status" value="1"/>
</dbReference>
<evidence type="ECO:0000256" key="13">
    <source>
        <dbReference type="RuleBase" id="RU003692"/>
    </source>
</evidence>
<dbReference type="FunFam" id="3.30.390.30:FF:000001">
    <property type="entry name" value="Dihydrolipoyl dehydrogenase"/>
    <property type="match status" value="1"/>
</dbReference>
<comment type="caution">
    <text evidence="16">The sequence shown here is derived from an EMBL/GenBank/DDBJ whole genome shotgun (WGS) entry which is preliminary data.</text>
</comment>
<evidence type="ECO:0000256" key="10">
    <source>
        <dbReference type="PIRSR" id="PIRSR000350-2"/>
    </source>
</evidence>
<feature type="binding site" evidence="11">
    <location>
        <position position="111"/>
    </location>
    <ligand>
        <name>FAD</name>
        <dbReference type="ChEBI" id="CHEBI:57692"/>
    </ligand>
</feature>
<dbReference type="GO" id="GO:0005737">
    <property type="term" value="C:cytoplasm"/>
    <property type="evidence" value="ECO:0007669"/>
    <property type="project" value="UniProtKB-ARBA"/>
</dbReference>
<dbReference type="InterPro" id="IPR006258">
    <property type="entry name" value="Lipoamide_DH"/>
</dbReference>
<dbReference type="PROSITE" id="PS00076">
    <property type="entry name" value="PYRIDINE_REDOX_1"/>
    <property type="match status" value="1"/>
</dbReference>
<reference evidence="16" key="1">
    <citation type="journal article" date="2020" name="mSystems">
        <title>Genome- and Community-Level Interaction Insights into Carbon Utilization and Element Cycling Functions of Hydrothermarchaeota in Hydrothermal Sediment.</title>
        <authorList>
            <person name="Zhou Z."/>
            <person name="Liu Y."/>
            <person name="Xu W."/>
            <person name="Pan J."/>
            <person name="Luo Z.H."/>
            <person name="Li M."/>
        </authorList>
    </citation>
    <scope>NUCLEOTIDE SEQUENCE [LARGE SCALE GENOMIC DNA]</scope>
    <source>
        <strain evidence="16">SpSt-906</strain>
    </source>
</reference>
<dbReference type="Gene3D" id="3.30.390.30">
    <property type="match status" value="1"/>
</dbReference>
<feature type="binding site" evidence="11">
    <location>
        <begin position="178"/>
        <end position="185"/>
    </location>
    <ligand>
        <name>NAD(+)</name>
        <dbReference type="ChEBI" id="CHEBI:57540"/>
    </ligand>
</feature>
<dbReference type="EC" id="1.8.1.4" evidence="2 13"/>
<dbReference type="PRINTS" id="PR00368">
    <property type="entry name" value="FADPNR"/>
</dbReference>
<dbReference type="GO" id="GO:0050660">
    <property type="term" value="F:flavin adenine dinucleotide binding"/>
    <property type="evidence" value="ECO:0007669"/>
    <property type="project" value="InterPro"/>
</dbReference>
<comment type="miscellaneous">
    <text evidence="13">The active site is a redox-active disulfide bond.</text>
</comment>
<evidence type="ECO:0000256" key="5">
    <source>
        <dbReference type="ARBA" id="ARBA00023002"/>
    </source>
</evidence>
<dbReference type="AlphaFoldDB" id="A0A7C3UPZ6"/>
<organism evidence="16">
    <name type="scientific">candidate division WOR-3 bacterium</name>
    <dbReference type="NCBI Taxonomy" id="2052148"/>
    <lineage>
        <taxon>Bacteria</taxon>
        <taxon>Bacteria division WOR-3</taxon>
    </lineage>
</organism>
<evidence type="ECO:0000256" key="3">
    <source>
        <dbReference type="ARBA" id="ARBA00022630"/>
    </source>
</evidence>
<dbReference type="InterPro" id="IPR023753">
    <property type="entry name" value="FAD/NAD-binding_dom"/>
</dbReference>
<feature type="active site" description="Proton acceptor" evidence="10">
    <location>
        <position position="441"/>
    </location>
</feature>
<evidence type="ECO:0000256" key="2">
    <source>
        <dbReference type="ARBA" id="ARBA00012608"/>
    </source>
</evidence>
<dbReference type="PRINTS" id="PR00411">
    <property type="entry name" value="PNDRDTASEI"/>
</dbReference>
<protein>
    <recommendedName>
        <fullName evidence="2 13">Dihydrolipoyl dehydrogenase</fullName>
        <ecNumber evidence="2 13">1.8.1.4</ecNumber>
    </recommendedName>
</protein>
<dbReference type="Pfam" id="PF07992">
    <property type="entry name" value="Pyr_redox_2"/>
    <property type="match status" value="1"/>
</dbReference>
<evidence type="ECO:0000256" key="12">
    <source>
        <dbReference type="PIRSR" id="PIRSR000350-4"/>
    </source>
</evidence>
<dbReference type="InterPro" id="IPR004099">
    <property type="entry name" value="Pyr_nucl-diS_OxRdtase_dimer"/>
</dbReference>
<comment type="similarity">
    <text evidence="1 13">Belongs to the class-I pyridine nucleotide-disulfide oxidoreductase family.</text>
</comment>
<dbReference type="InterPro" id="IPR016156">
    <property type="entry name" value="FAD/NAD-linked_Rdtase_dimer_sf"/>
</dbReference>
<dbReference type="InterPro" id="IPR001100">
    <property type="entry name" value="Pyr_nuc-diS_OxRdtase"/>
</dbReference>
<proteinExistence type="inferred from homology"/>
<keyword evidence="7" id="KW-1015">Disulfide bond</keyword>
<feature type="binding site" evidence="11">
    <location>
        <position position="201"/>
    </location>
    <ligand>
        <name>NAD(+)</name>
        <dbReference type="ChEBI" id="CHEBI:57540"/>
    </ligand>
</feature>
<evidence type="ECO:0000256" key="9">
    <source>
        <dbReference type="ARBA" id="ARBA00049187"/>
    </source>
</evidence>
<evidence type="ECO:0000256" key="8">
    <source>
        <dbReference type="ARBA" id="ARBA00023284"/>
    </source>
</evidence>
<evidence type="ECO:0000256" key="1">
    <source>
        <dbReference type="ARBA" id="ARBA00007532"/>
    </source>
</evidence>
<gene>
    <name evidence="16" type="primary">lpdA</name>
    <name evidence="16" type="ORF">ENX07_05165</name>
</gene>
<feature type="disulfide bond" description="Redox-active" evidence="12">
    <location>
        <begin position="39"/>
        <end position="44"/>
    </location>
</feature>
<dbReference type="Gene3D" id="3.50.50.60">
    <property type="entry name" value="FAD/NAD(P)-binding domain"/>
    <property type="match status" value="2"/>
</dbReference>
<feature type="binding site" evidence="11">
    <location>
        <position position="48"/>
    </location>
    <ligand>
        <name>FAD</name>
        <dbReference type="ChEBI" id="CHEBI:57692"/>
    </ligand>
</feature>
<evidence type="ECO:0000256" key="11">
    <source>
        <dbReference type="PIRSR" id="PIRSR000350-3"/>
    </source>
</evidence>
<dbReference type="InterPro" id="IPR036188">
    <property type="entry name" value="FAD/NAD-bd_sf"/>
</dbReference>
<dbReference type="GO" id="GO:0006103">
    <property type="term" value="P:2-oxoglutarate metabolic process"/>
    <property type="evidence" value="ECO:0007669"/>
    <property type="project" value="TreeGrafter"/>
</dbReference>
<dbReference type="NCBIfam" id="TIGR01350">
    <property type="entry name" value="lipoamide_DH"/>
    <property type="match status" value="1"/>
</dbReference>
<keyword evidence="6 11" id="KW-0520">NAD</keyword>
<evidence type="ECO:0000259" key="14">
    <source>
        <dbReference type="Pfam" id="PF02852"/>
    </source>
</evidence>
<keyword evidence="11" id="KW-0547">Nucleotide-binding</keyword>
<dbReference type="PANTHER" id="PTHR22912">
    <property type="entry name" value="DISULFIDE OXIDOREDUCTASE"/>
    <property type="match status" value="1"/>
</dbReference>
<keyword evidence="3 13" id="KW-0285">Flavoprotein</keyword>
<keyword evidence="8 13" id="KW-0676">Redox-active center</keyword>
<dbReference type="GO" id="GO:0004148">
    <property type="term" value="F:dihydrolipoyl dehydrogenase (NADH) activity"/>
    <property type="evidence" value="ECO:0007669"/>
    <property type="project" value="UniProtKB-EC"/>
</dbReference>
<evidence type="ECO:0000313" key="16">
    <source>
        <dbReference type="EMBL" id="HGE99444.1"/>
    </source>
</evidence>
<dbReference type="PANTHER" id="PTHR22912:SF151">
    <property type="entry name" value="DIHYDROLIPOYL DEHYDROGENASE, MITOCHONDRIAL"/>
    <property type="match status" value="1"/>
</dbReference>
<feature type="binding site" evidence="11">
    <location>
        <position position="309"/>
    </location>
    <ligand>
        <name>FAD</name>
        <dbReference type="ChEBI" id="CHEBI:57692"/>
    </ligand>
</feature>
<feature type="binding site" evidence="11">
    <location>
        <begin position="141"/>
        <end position="143"/>
    </location>
    <ligand>
        <name>FAD</name>
        <dbReference type="ChEBI" id="CHEBI:57692"/>
    </ligand>
</feature>
<evidence type="ECO:0000256" key="6">
    <source>
        <dbReference type="ARBA" id="ARBA00023027"/>
    </source>
</evidence>
<sequence>MWDIIVIGGGPAGYSCALRGAQLGKRVALIEKDKIGGVCLNLGCIPTKAYLHLTEILQRKEEVKSGGIYFSSPKIDISEMREWVQSIVKRLRNGIEYLLKLRGCEVIKDEGEIENGEAPFWAVRLKNRGEILSAENIVLATGSHPTELKELPFDGRRVVNSDWAVEPDELPKSLLIVGAGAIGLEMATIYSRLGTKVFVLEIMEQILPGIDGEIAHILQRQKEREGIRFLFPCQIQEGKEEDSGIEVLIRDIKKGKEFSLRTEKVLVAVGRSPKTKGLEKLGVKLSEKGFVLTDERFQTSRKNLFAIGDLTGPPLLAHKALFEGKRLAESLGGKEMRNGEKKLIPNCIYTDPEVAVVGLSEDEAKKKGINYRVYRVPLSAIGRSHTLNRIEGLAKALVGEDRKLIGFSLLSPFASELIGEICLLMESGLRIEEVKDVIHPHPTLSELLAETFDKVLGKSIHTV</sequence>
<comment type="catalytic activity">
    <reaction evidence="9 13">
        <text>N(6)-[(R)-dihydrolipoyl]-L-lysyl-[protein] + NAD(+) = N(6)-[(R)-lipoyl]-L-lysyl-[protein] + NADH + H(+)</text>
        <dbReference type="Rhea" id="RHEA:15045"/>
        <dbReference type="Rhea" id="RHEA-COMP:10474"/>
        <dbReference type="Rhea" id="RHEA-COMP:10475"/>
        <dbReference type="ChEBI" id="CHEBI:15378"/>
        <dbReference type="ChEBI" id="CHEBI:57540"/>
        <dbReference type="ChEBI" id="CHEBI:57945"/>
        <dbReference type="ChEBI" id="CHEBI:83099"/>
        <dbReference type="ChEBI" id="CHEBI:83100"/>
        <dbReference type="EC" id="1.8.1.4"/>
    </reaction>
</comment>
<keyword evidence="5 13" id="KW-0560">Oxidoreductase</keyword>
<keyword evidence="4 11" id="KW-0274">FAD</keyword>
<feature type="binding site" evidence="11">
    <location>
        <position position="270"/>
    </location>
    <ligand>
        <name>NAD(+)</name>
        <dbReference type="ChEBI" id="CHEBI:57540"/>
    </ligand>
</feature>
<name>A0A7C3UPZ6_UNCW3</name>